<evidence type="ECO:0000313" key="1">
    <source>
        <dbReference type="EMBL" id="CAH8247635.1"/>
    </source>
</evidence>
<organism evidence="1 2">
    <name type="scientific">Paenibacillus melissococcoides</name>
    <dbReference type="NCBI Taxonomy" id="2912268"/>
    <lineage>
        <taxon>Bacteria</taxon>
        <taxon>Bacillati</taxon>
        <taxon>Bacillota</taxon>
        <taxon>Bacilli</taxon>
        <taxon>Bacillales</taxon>
        <taxon>Paenibacillaceae</taxon>
        <taxon>Paenibacillus</taxon>
    </lineage>
</organism>
<proteinExistence type="predicted"/>
<dbReference type="EMBL" id="CALYLO010000007">
    <property type="protein sequence ID" value="CAH8247635.1"/>
    <property type="molecule type" value="Genomic_DNA"/>
</dbReference>
<evidence type="ECO:0000313" key="2">
    <source>
        <dbReference type="Proteomes" id="UP001154322"/>
    </source>
</evidence>
<sequence length="107" mass="11887">MVVRCIVGDCAEIRLVDEKPLGACVEIRGFARNVVDLAQYRWRPRGSCRESPEPVAKHAAGVEVSTRVRSVLADRPGERASPVRPLLIAADLQEFDRRPLLKNGILQ</sequence>
<protein>
    <submittedName>
        <fullName evidence="1">Uncharacterized protein</fullName>
    </submittedName>
</protein>
<accession>A0ABN8U9E1</accession>
<gene>
    <name evidence="1" type="ORF">WJ0W_004888</name>
</gene>
<comment type="caution">
    <text evidence="1">The sequence shown here is derived from an EMBL/GenBank/DDBJ whole genome shotgun (WGS) entry which is preliminary data.</text>
</comment>
<reference evidence="1" key="1">
    <citation type="submission" date="2022-06" db="EMBL/GenBank/DDBJ databases">
        <authorList>
            <person name="Dietemann V."/>
            <person name="Ory F."/>
            <person name="Dainat B."/>
            <person name="Oberhansli S."/>
        </authorList>
    </citation>
    <scope>NUCLEOTIDE SEQUENCE</scope>
    <source>
        <strain evidence="1">Ena-SAMPLE-TAB-26-04-2022-14:26:32:270-5432</strain>
    </source>
</reference>
<name>A0ABN8U9E1_9BACL</name>
<dbReference type="RefSeq" id="WP_261948811.1">
    <property type="nucleotide sequence ID" value="NZ_AP031286.1"/>
</dbReference>
<keyword evidence="2" id="KW-1185">Reference proteome</keyword>
<dbReference type="Proteomes" id="UP001154322">
    <property type="component" value="Unassembled WGS sequence"/>
</dbReference>